<name>A0A654LW79_9ARCH</name>
<reference evidence="2" key="1">
    <citation type="submission" date="2015-10" db="EMBL/GenBank/DDBJ databases">
        <title>Niche specialization of a soil ammonia-oxidizing archaeon, Candidatus Nitrosocosmicus oleophilus.</title>
        <authorList>
            <person name="Jung M.-Y."/>
            <person name="Rhee S.-K."/>
        </authorList>
    </citation>
    <scope>NUCLEOTIDE SEQUENCE [LARGE SCALE GENOMIC DNA]</scope>
    <source>
        <strain evidence="2">MY3</strain>
    </source>
</reference>
<sequence>MLRRPQGGVTIHIKTNYSCWIMPCLTNKLYNSGCSFFKASFEDGKNDLTFFNRILDSL</sequence>
<dbReference type="AlphaFoldDB" id="A0A654LW79"/>
<dbReference type="EMBL" id="CP012850">
    <property type="protein sequence ID" value="ALI35688.1"/>
    <property type="molecule type" value="Genomic_DNA"/>
</dbReference>
<accession>A0A654LW79</accession>
<evidence type="ECO:0000313" key="1">
    <source>
        <dbReference type="EMBL" id="ALI35688.1"/>
    </source>
</evidence>
<evidence type="ECO:0000313" key="2">
    <source>
        <dbReference type="Proteomes" id="UP000058925"/>
    </source>
</evidence>
<protein>
    <submittedName>
        <fullName evidence="1">Uncharacterized protein</fullName>
    </submittedName>
</protein>
<keyword evidence="2" id="KW-1185">Reference proteome</keyword>
<dbReference type="KEGG" id="taa:NMY3_01485"/>
<proteinExistence type="predicted"/>
<organism evidence="1 2">
    <name type="scientific">Candidatus Nitrosocosmicus oleophilus</name>
    <dbReference type="NCBI Taxonomy" id="1353260"/>
    <lineage>
        <taxon>Archaea</taxon>
        <taxon>Nitrososphaerota</taxon>
        <taxon>Nitrososphaeria</taxon>
        <taxon>Nitrososphaerales</taxon>
        <taxon>Nitrososphaeraceae</taxon>
        <taxon>Candidatus Nitrosocosmicus</taxon>
    </lineage>
</organism>
<gene>
    <name evidence="1" type="ORF">NMY3_01485</name>
</gene>
<dbReference type="Proteomes" id="UP000058925">
    <property type="component" value="Chromosome"/>
</dbReference>